<organism evidence="2 3">
    <name type="scientific">Candidatus Dojkabacteria bacterium</name>
    <dbReference type="NCBI Taxonomy" id="2099670"/>
    <lineage>
        <taxon>Bacteria</taxon>
        <taxon>Candidatus Dojkabacteria</taxon>
    </lineage>
</organism>
<feature type="signal peptide" evidence="1">
    <location>
        <begin position="1"/>
        <end position="24"/>
    </location>
</feature>
<keyword evidence="1" id="KW-0732">Signal</keyword>
<dbReference type="AlphaFoldDB" id="A0A955I261"/>
<accession>A0A955I261</accession>
<proteinExistence type="predicted"/>
<reference evidence="2" key="1">
    <citation type="submission" date="2020-04" db="EMBL/GenBank/DDBJ databases">
        <authorList>
            <person name="Zhang T."/>
        </authorList>
    </citation>
    <scope>NUCLEOTIDE SEQUENCE</scope>
    <source>
        <strain evidence="2">HKST-UBA17</strain>
    </source>
</reference>
<dbReference type="Pfam" id="PF12389">
    <property type="entry name" value="Peptidase_M73"/>
    <property type="match status" value="1"/>
</dbReference>
<dbReference type="NCBIfam" id="TIGR04088">
    <property type="entry name" value="cognate_SipW"/>
    <property type="match status" value="1"/>
</dbReference>
<evidence type="ECO:0000256" key="1">
    <source>
        <dbReference type="SAM" id="SignalP"/>
    </source>
</evidence>
<protein>
    <submittedName>
        <fullName evidence="2">SipW-dependent-type signal peptide-containing protein</fullName>
    </submittedName>
</protein>
<gene>
    <name evidence="2" type="ORF">KC685_00700</name>
</gene>
<evidence type="ECO:0000313" key="2">
    <source>
        <dbReference type="EMBL" id="MCA9376422.1"/>
    </source>
</evidence>
<dbReference type="InterPro" id="IPR022121">
    <property type="entry name" value="Peptidase_M73_camelysin"/>
</dbReference>
<evidence type="ECO:0000313" key="3">
    <source>
        <dbReference type="Proteomes" id="UP000741282"/>
    </source>
</evidence>
<sequence length="198" mass="21241">MSRIALSITLVVALAAVVVGSSMAVFSDQEVVAGNTVAMGTLEVTVNDSAGKPFSVTNAYPGWMLPNWEYIDILNTGTLPLEAHMSFQKTSGSSQLYNQLTILLKTSGWDSDCSNGDAGEKVIYNGKIKDFTPQTLVSDIAYWHLANEDDGSGPNDNIRVGWSERVCQKVGVHVDAGNAIMGTSVEFSEIVDAMQDND</sequence>
<feature type="chain" id="PRO_5037568849" evidence="1">
    <location>
        <begin position="25"/>
        <end position="198"/>
    </location>
</feature>
<dbReference type="InterPro" id="IPR023833">
    <property type="entry name" value="Signal_pept_SipW-depend-type"/>
</dbReference>
<dbReference type="EMBL" id="JAGQLN010000002">
    <property type="protein sequence ID" value="MCA9376422.1"/>
    <property type="molecule type" value="Genomic_DNA"/>
</dbReference>
<name>A0A955I261_9BACT</name>
<reference evidence="2" key="2">
    <citation type="journal article" date="2021" name="Microbiome">
        <title>Successional dynamics and alternative stable states in a saline activated sludge microbial community over 9 years.</title>
        <authorList>
            <person name="Wang Y."/>
            <person name="Ye J."/>
            <person name="Ju F."/>
            <person name="Liu L."/>
            <person name="Boyd J.A."/>
            <person name="Deng Y."/>
            <person name="Parks D.H."/>
            <person name="Jiang X."/>
            <person name="Yin X."/>
            <person name="Woodcroft B.J."/>
            <person name="Tyson G.W."/>
            <person name="Hugenholtz P."/>
            <person name="Polz M.F."/>
            <person name="Zhang T."/>
        </authorList>
    </citation>
    <scope>NUCLEOTIDE SEQUENCE</scope>
    <source>
        <strain evidence="2">HKST-UBA17</strain>
    </source>
</reference>
<comment type="caution">
    <text evidence="2">The sequence shown here is derived from an EMBL/GenBank/DDBJ whole genome shotgun (WGS) entry which is preliminary data.</text>
</comment>
<dbReference type="Proteomes" id="UP000741282">
    <property type="component" value="Unassembled WGS sequence"/>
</dbReference>